<proteinExistence type="inferred from homology"/>
<dbReference type="NCBIfam" id="NF003819">
    <property type="entry name" value="PRK05412.1"/>
    <property type="match status" value="1"/>
</dbReference>
<dbReference type="HAMAP" id="MF_00632">
    <property type="entry name" value="UPF0234"/>
    <property type="match status" value="1"/>
</dbReference>
<accession>A0A1T4N657</accession>
<dbReference type="InterPro" id="IPR036183">
    <property type="entry name" value="YajQ-like_sf"/>
</dbReference>
<reference evidence="4 5" key="1">
    <citation type="submission" date="2017-01" db="EMBL/GenBank/DDBJ databases">
        <title>Genome Sequencing of a Marine Spirillum, Oceanospirillum multiglobuliferum ATCC 33336, from Japan.</title>
        <authorList>
            <person name="Carney J.G."/>
            <person name="Trachtenberg A.M."/>
            <person name="Rheaume B.A."/>
            <person name="Linnane J.D."/>
            <person name="Pitts N.L."/>
            <person name="Mykles D.L."/>
            <person name="Maclea K.S."/>
        </authorList>
    </citation>
    <scope>NUCLEOTIDE SEQUENCE [LARGE SCALE GENOMIC DNA]</scope>
    <source>
        <strain evidence="4 5">ATCC 33336</strain>
    </source>
</reference>
<keyword evidence="5" id="KW-1185">Reference proteome</keyword>
<evidence type="ECO:0000256" key="2">
    <source>
        <dbReference type="ARBA" id="ARBA00093450"/>
    </source>
</evidence>
<protein>
    <recommendedName>
        <fullName evidence="3">Nucleotide-binding protein BTE48_06530</fullName>
    </recommendedName>
</protein>
<dbReference type="Gene3D" id="3.30.70.990">
    <property type="entry name" value="YajQ-like, domain 2"/>
    <property type="match status" value="1"/>
</dbReference>
<dbReference type="Pfam" id="PF04461">
    <property type="entry name" value="YajQ"/>
    <property type="match status" value="1"/>
</dbReference>
<comment type="caution">
    <text evidence="4">The sequence shown here is derived from an EMBL/GenBank/DDBJ whole genome shotgun (WGS) entry which is preliminary data.</text>
</comment>
<evidence type="ECO:0000256" key="3">
    <source>
        <dbReference type="HAMAP-Rule" id="MF_00632"/>
    </source>
</evidence>
<gene>
    <name evidence="4" type="ORF">BTE48_06530</name>
</gene>
<name>A0A1T4N657_9GAMM</name>
<dbReference type="AlphaFoldDB" id="A0A1T4N657"/>
<dbReference type="InterPro" id="IPR035570">
    <property type="entry name" value="UPF0234_N"/>
</dbReference>
<dbReference type="STRING" id="64969.SAMN02745127_01017"/>
<keyword evidence="1 3" id="KW-0547">Nucleotide-binding</keyword>
<dbReference type="PANTHER" id="PTHR30476:SF0">
    <property type="entry name" value="UPF0234 PROTEIN YAJQ"/>
    <property type="match status" value="1"/>
</dbReference>
<sequence length="160" mass="18506">MPSFDVVSELDNHQVNNAVDQSNRVVGNRFDFKGVDARFLRKENIIELSAQSEFQINQMVDILRAELIRREVDVKCMEVDDIVETAKTARCTVKLQEGIDTDNARKIVKMIKDEKLKVQAAIQGDQVRVTGKKRDDLQQVIAFLRQKELEIPLQYQNFRD</sequence>
<dbReference type="InterPro" id="IPR007551">
    <property type="entry name" value="YajQ/Smlt4090-like"/>
</dbReference>
<dbReference type="CDD" id="cd11740">
    <property type="entry name" value="YajQ_like"/>
    <property type="match status" value="1"/>
</dbReference>
<organism evidence="4 5">
    <name type="scientific">Oceanospirillum multiglobuliferum</name>
    <dbReference type="NCBI Taxonomy" id="64969"/>
    <lineage>
        <taxon>Bacteria</taxon>
        <taxon>Pseudomonadati</taxon>
        <taxon>Pseudomonadota</taxon>
        <taxon>Gammaproteobacteria</taxon>
        <taxon>Oceanospirillales</taxon>
        <taxon>Oceanospirillaceae</taxon>
        <taxon>Oceanospirillum</taxon>
    </lineage>
</organism>
<dbReference type="GO" id="GO:0000166">
    <property type="term" value="F:nucleotide binding"/>
    <property type="evidence" value="ECO:0007669"/>
    <property type="project" value="UniProtKB-UniRule"/>
</dbReference>
<dbReference type="RefSeq" id="WP_078744647.1">
    <property type="nucleotide sequence ID" value="NZ_FUXG01000005.1"/>
</dbReference>
<comment type="similarity">
    <text evidence="2 3">Belongs to the YajQ family.</text>
</comment>
<evidence type="ECO:0000313" key="4">
    <source>
        <dbReference type="EMBL" id="OPX55851.1"/>
    </source>
</evidence>
<dbReference type="GO" id="GO:0005829">
    <property type="term" value="C:cytosol"/>
    <property type="evidence" value="ECO:0007669"/>
    <property type="project" value="TreeGrafter"/>
</dbReference>
<evidence type="ECO:0000313" key="5">
    <source>
        <dbReference type="Proteomes" id="UP000191418"/>
    </source>
</evidence>
<dbReference type="PANTHER" id="PTHR30476">
    <property type="entry name" value="UPF0234 PROTEIN YAJQ"/>
    <property type="match status" value="1"/>
</dbReference>
<dbReference type="EMBL" id="MTSM01000006">
    <property type="protein sequence ID" value="OPX55851.1"/>
    <property type="molecule type" value="Genomic_DNA"/>
</dbReference>
<evidence type="ECO:0000256" key="1">
    <source>
        <dbReference type="ARBA" id="ARBA00022741"/>
    </source>
</evidence>
<dbReference type="Gene3D" id="3.30.70.860">
    <property type="match status" value="1"/>
</dbReference>
<comment type="function">
    <text evidence="3">Nucleotide-binding protein.</text>
</comment>
<dbReference type="Proteomes" id="UP000191418">
    <property type="component" value="Unassembled WGS sequence"/>
</dbReference>
<dbReference type="InterPro" id="IPR035571">
    <property type="entry name" value="UPF0234-like_C"/>
</dbReference>
<dbReference type="OrthoDB" id="9801447at2"/>
<dbReference type="SUPFAM" id="SSF89963">
    <property type="entry name" value="YajQ-like"/>
    <property type="match status" value="2"/>
</dbReference>